<dbReference type="PANTHER" id="PTHR33383">
    <property type="entry name" value="MEMBRANE PROTEIN INSERTION EFFICIENCY FACTOR-RELATED"/>
    <property type="match status" value="1"/>
</dbReference>
<dbReference type="NCBIfam" id="TIGR00278">
    <property type="entry name" value="membrane protein insertion efficiency factor YidD"/>
    <property type="match status" value="1"/>
</dbReference>
<protein>
    <recommendedName>
        <fullName evidence="3">Membrane protein insertion efficiency factor</fullName>
    </recommendedName>
</protein>
<sequence>MYQKLFSPDHSFWGKYIYPRGFCRFYPSCSEYGKQSIKKYGFFKGVTKSIWRIVRCNPWSKGGEDKP</sequence>
<organism evidence="1 2">
    <name type="scientific">Candidatus Magasanikbacteria bacterium RIFCSPHIGHO2_01_FULL_33_34</name>
    <dbReference type="NCBI Taxonomy" id="1798671"/>
    <lineage>
        <taxon>Bacteria</taxon>
        <taxon>Candidatus Magasanikiibacteriota</taxon>
    </lineage>
</organism>
<evidence type="ECO:0008006" key="3">
    <source>
        <dbReference type="Google" id="ProtNLM"/>
    </source>
</evidence>
<name>A0A1F6LKI2_9BACT</name>
<dbReference type="Pfam" id="PF01809">
    <property type="entry name" value="YidD"/>
    <property type="match status" value="1"/>
</dbReference>
<evidence type="ECO:0000313" key="2">
    <source>
        <dbReference type="Proteomes" id="UP000177067"/>
    </source>
</evidence>
<dbReference type="Proteomes" id="UP000177067">
    <property type="component" value="Unassembled WGS sequence"/>
</dbReference>
<dbReference type="SMART" id="SM01234">
    <property type="entry name" value="Haemolytic"/>
    <property type="match status" value="1"/>
</dbReference>
<gene>
    <name evidence="1" type="ORF">A2725_02480</name>
</gene>
<dbReference type="EMBL" id="MFPS01000006">
    <property type="protein sequence ID" value="OGH59888.1"/>
    <property type="molecule type" value="Genomic_DNA"/>
</dbReference>
<dbReference type="AlphaFoldDB" id="A0A1F6LKI2"/>
<dbReference type="PANTHER" id="PTHR33383:SF1">
    <property type="entry name" value="MEMBRANE PROTEIN INSERTION EFFICIENCY FACTOR-RELATED"/>
    <property type="match status" value="1"/>
</dbReference>
<proteinExistence type="predicted"/>
<accession>A0A1F6LKI2</accession>
<evidence type="ECO:0000313" key="1">
    <source>
        <dbReference type="EMBL" id="OGH59888.1"/>
    </source>
</evidence>
<reference evidence="1 2" key="1">
    <citation type="journal article" date="2016" name="Nat. Commun.">
        <title>Thousands of microbial genomes shed light on interconnected biogeochemical processes in an aquifer system.</title>
        <authorList>
            <person name="Anantharaman K."/>
            <person name="Brown C.T."/>
            <person name="Hug L.A."/>
            <person name="Sharon I."/>
            <person name="Castelle C.J."/>
            <person name="Probst A.J."/>
            <person name="Thomas B.C."/>
            <person name="Singh A."/>
            <person name="Wilkins M.J."/>
            <person name="Karaoz U."/>
            <person name="Brodie E.L."/>
            <person name="Williams K.H."/>
            <person name="Hubbard S.S."/>
            <person name="Banfield J.F."/>
        </authorList>
    </citation>
    <scope>NUCLEOTIDE SEQUENCE [LARGE SCALE GENOMIC DNA]</scope>
</reference>
<dbReference type="InterPro" id="IPR002696">
    <property type="entry name" value="Membr_insert_effic_factor_YidD"/>
</dbReference>
<comment type="caution">
    <text evidence="1">The sequence shown here is derived from an EMBL/GenBank/DDBJ whole genome shotgun (WGS) entry which is preliminary data.</text>
</comment>